<reference evidence="1" key="2">
    <citation type="journal article" date="2015" name="Data Brief">
        <title>Shoot transcriptome of the giant reed, Arundo donax.</title>
        <authorList>
            <person name="Barrero R.A."/>
            <person name="Guerrero F.D."/>
            <person name="Moolhuijzen P."/>
            <person name="Goolsby J.A."/>
            <person name="Tidwell J."/>
            <person name="Bellgard S.E."/>
            <person name="Bellgard M.I."/>
        </authorList>
    </citation>
    <scope>NUCLEOTIDE SEQUENCE</scope>
    <source>
        <tissue evidence="1">Shoot tissue taken approximately 20 cm above the soil surface</tissue>
    </source>
</reference>
<accession>A0A0A9HB65</accession>
<proteinExistence type="predicted"/>
<organism evidence="1">
    <name type="scientific">Arundo donax</name>
    <name type="common">Giant reed</name>
    <name type="synonym">Donax arundinaceus</name>
    <dbReference type="NCBI Taxonomy" id="35708"/>
    <lineage>
        <taxon>Eukaryota</taxon>
        <taxon>Viridiplantae</taxon>
        <taxon>Streptophyta</taxon>
        <taxon>Embryophyta</taxon>
        <taxon>Tracheophyta</taxon>
        <taxon>Spermatophyta</taxon>
        <taxon>Magnoliopsida</taxon>
        <taxon>Liliopsida</taxon>
        <taxon>Poales</taxon>
        <taxon>Poaceae</taxon>
        <taxon>PACMAD clade</taxon>
        <taxon>Arundinoideae</taxon>
        <taxon>Arundineae</taxon>
        <taxon>Arundo</taxon>
    </lineage>
</organism>
<evidence type="ECO:0000313" key="1">
    <source>
        <dbReference type="EMBL" id="JAE30113.1"/>
    </source>
</evidence>
<protein>
    <submittedName>
        <fullName evidence="1">Uncharacterized protein</fullName>
    </submittedName>
</protein>
<sequence length="12" mass="1362">MYLAKKGFGYSP</sequence>
<dbReference type="EMBL" id="GBRH01167783">
    <property type="protein sequence ID" value="JAE30113.1"/>
    <property type="molecule type" value="Transcribed_RNA"/>
</dbReference>
<name>A0A0A9HB65_ARUDO</name>
<reference evidence="1" key="1">
    <citation type="submission" date="2014-09" db="EMBL/GenBank/DDBJ databases">
        <authorList>
            <person name="Magalhaes I.L.F."/>
            <person name="Oliveira U."/>
            <person name="Santos F.R."/>
            <person name="Vidigal T.H.D.A."/>
            <person name="Brescovit A.D."/>
            <person name="Santos A.J."/>
        </authorList>
    </citation>
    <scope>NUCLEOTIDE SEQUENCE</scope>
    <source>
        <tissue evidence="1">Shoot tissue taken approximately 20 cm above the soil surface</tissue>
    </source>
</reference>